<dbReference type="GO" id="GO:0007095">
    <property type="term" value="P:mitotic G2 DNA damage checkpoint signaling"/>
    <property type="evidence" value="ECO:0007669"/>
    <property type="project" value="TreeGrafter"/>
</dbReference>
<dbReference type="InterPro" id="IPR029052">
    <property type="entry name" value="Metallo-depent_PP-like"/>
</dbReference>
<evidence type="ECO:0000259" key="19">
    <source>
        <dbReference type="SMART" id="SM01347"/>
    </source>
</evidence>
<feature type="compositionally biased region" description="Polar residues" evidence="18">
    <location>
        <begin position="688"/>
        <end position="707"/>
    </location>
</feature>
<dbReference type="Gene3D" id="3.30.110.110">
    <property type="entry name" value="Mre11, capping domain"/>
    <property type="match status" value="1"/>
</dbReference>
<dbReference type="GO" id="GO:0006303">
    <property type="term" value="P:double-strand break repair via nonhomologous end joining"/>
    <property type="evidence" value="ECO:0007669"/>
    <property type="project" value="TreeGrafter"/>
</dbReference>
<evidence type="ECO:0000256" key="6">
    <source>
        <dbReference type="ARBA" id="ARBA00022722"/>
    </source>
</evidence>
<dbReference type="GO" id="GO:0008296">
    <property type="term" value="F:3'-5'-DNA exonuclease activity"/>
    <property type="evidence" value="ECO:0007669"/>
    <property type="project" value="InterPro"/>
</dbReference>
<dbReference type="SMART" id="SM01347">
    <property type="entry name" value="Mre11_DNA_bind"/>
    <property type="match status" value="1"/>
</dbReference>
<dbReference type="FunFam" id="3.60.21.10:FF:000011">
    <property type="entry name" value="Double-strand break repair protein"/>
    <property type="match status" value="1"/>
</dbReference>
<keyword evidence="14 17" id="KW-0539">Nucleus</keyword>
<evidence type="ECO:0000313" key="21">
    <source>
        <dbReference type="Proteomes" id="UP000076837"/>
    </source>
</evidence>
<dbReference type="InterPro" id="IPR004843">
    <property type="entry name" value="Calcineurin-like_PHP"/>
</dbReference>
<feature type="region of interest" description="Disordered" evidence="18">
    <location>
        <begin position="1511"/>
        <end position="1534"/>
    </location>
</feature>
<feature type="region of interest" description="Disordered" evidence="18">
    <location>
        <begin position="787"/>
        <end position="821"/>
    </location>
</feature>
<evidence type="ECO:0000256" key="2">
    <source>
        <dbReference type="ARBA" id="ARBA00004123"/>
    </source>
</evidence>
<evidence type="ECO:0000313" key="20">
    <source>
        <dbReference type="EMBL" id="KZM21198.1"/>
    </source>
</evidence>
<dbReference type="EMBL" id="JYNV01000253">
    <property type="protein sequence ID" value="KZM21198.1"/>
    <property type="molecule type" value="Genomic_DNA"/>
</dbReference>
<organism evidence="20 21">
    <name type="scientific">Didymella rabiei</name>
    <name type="common">Chickpea ascochyta blight fungus</name>
    <name type="synonym">Mycosphaerella rabiei</name>
    <dbReference type="NCBI Taxonomy" id="5454"/>
    <lineage>
        <taxon>Eukaryota</taxon>
        <taxon>Fungi</taxon>
        <taxon>Dikarya</taxon>
        <taxon>Ascomycota</taxon>
        <taxon>Pezizomycotina</taxon>
        <taxon>Dothideomycetes</taxon>
        <taxon>Pleosporomycetidae</taxon>
        <taxon>Pleosporales</taxon>
        <taxon>Pleosporineae</taxon>
        <taxon>Didymellaceae</taxon>
        <taxon>Ascochyta</taxon>
    </lineage>
</organism>
<dbReference type="STRING" id="5454.A0A163AHT1"/>
<dbReference type="GO" id="GO:0000723">
    <property type="term" value="P:telomere maintenance"/>
    <property type="evidence" value="ECO:0007669"/>
    <property type="project" value="TreeGrafter"/>
</dbReference>
<feature type="domain" description="Mre11 DNA-binding" evidence="19">
    <location>
        <begin position="295"/>
        <end position="475"/>
    </location>
</feature>
<comment type="subcellular location">
    <subcellularLocation>
        <location evidence="3">Chromosome</location>
    </subcellularLocation>
    <subcellularLocation>
        <location evidence="2">Nucleus</location>
    </subcellularLocation>
</comment>
<evidence type="ECO:0000256" key="5">
    <source>
        <dbReference type="ARBA" id="ARBA00022454"/>
    </source>
</evidence>
<reference evidence="20 21" key="1">
    <citation type="journal article" date="2016" name="Sci. Rep.">
        <title>Draft genome sequencing and secretome analysis of fungal phytopathogen Ascochyta rabiei provides insight into the necrotrophic effector repertoire.</title>
        <authorList>
            <person name="Verma S."/>
            <person name="Gazara R.K."/>
            <person name="Nizam S."/>
            <person name="Parween S."/>
            <person name="Chattopadhyay D."/>
            <person name="Verma P.K."/>
        </authorList>
    </citation>
    <scope>NUCLEOTIDE SEQUENCE [LARGE SCALE GENOMIC DNA]</scope>
    <source>
        <strain evidence="20 21">ArDII</strain>
    </source>
</reference>
<keyword evidence="5" id="KW-0158">Chromosome</keyword>
<keyword evidence="11 17" id="KW-0269">Exonuclease</keyword>
<evidence type="ECO:0000256" key="8">
    <source>
        <dbReference type="ARBA" id="ARBA00022759"/>
    </source>
</evidence>
<feature type="region of interest" description="Disordered" evidence="18">
    <location>
        <begin position="1224"/>
        <end position="1286"/>
    </location>
</feature>
<evidence type="ECO:0000256" key="7">
    <source>
        <dbReference type="ARBA" id="ARBA00022723"/>
    </source>
</evidence>
<evidence type="ECO:0000256" key="18">
    <source>
        <dbReference type="SAM" id="MobiDB-lite"/>
    </source>
</evidence>
<dbReference type="PANTHER" id="PTHR10139:SF1">
    <property type="entry name" value="DOUBLE-STRAND BREAK REPAIR PROTEIN MRE11"/>
    <property type="match status" value="1"/>
</dbReference>
<dbReference type="SUPFAM" id="SSF56300">
    <property type="entry name" value="Metallo-dependent phosphatases"/>
    <property type="match status" value="1"/>
</dbReference>
<dbReference type="GO" id="GO:0097552">
    <property type="term" value="P:mitochondrial double-strand break repair via homologous recombination"/>
    <property type="evidence" value="ECO:0007669"/>
    <property type="project" value="TreeGrafter"/>
</dbReference>
<dbReference type="GO" id="GO:0035861">
    <property type="term" value="C:site of double-strand break"/>
    <property type="evidence" value="ECO:0007669"/>
    <property type="project" value="TreeGrafter"/>
</dbReference>
<keyword evidence="7" id="KW-0479">Metal-binding</keyword>
<sequence length="1730" mass="189750">MPPRAQGTQRGADTIRILVATDSHVGYNERDAHRQDDSWKTFDEVMSLAKEHDVDMVLHAGDLFHENKPSRKSMYHVMRSIRQNCLGEKPCELEMLSDASENFGGIFDHVNYEDEDINVAIPVFAIHGNHDDPSGEGSFSPLDLLQASGLVNYFGRTPEVDKIAVKPVLLQKGCTKLALYGLSNVRDERLFHTWRDGNVKFFQPGTQKDEWFNIMSVHQNHHAHTATSYLPENFLPEFMDLVVWGHEHECLIDPRYNPEMGFYVMQPGSSIATSLMPGEAVPKHVAILSITGKDFITENIRLKSVRPFIMKEIVLAEEREIKEKELWRVTDNRAKITQYLNQIVEDLIEEAKSEWLELQDDRNENEEMVVPRPLVRLRVEYTAPQPGEFNVENPQRFSNRFMDRVANVNDIVQFHRKKKAPNRTLKNNAEMPDEKIMQEITLSTIGVDRLVKEFLTAQSLTILPQNSFGDAVSQFVNKDDKHAMEQFVNESLKNQLKHLMDANEVDESDIADEMEQYRSRLEDLFASGQLKKARKSKTKPKPLTWDSEEDGPWNDQPGALIRSDNEAEKDGDDLGSIPARKLAARGRTKAAGSTRQTAVTKKAAPAPKGTREKRKVVEEEEEDEDEDADAIMISDDDEESAEDLFVKPARKPLTKKAAPAAKAPARAKSPVKKTPATSRTRAPAASKQTTLSFSQPSTQRSQPTRGTASRGKKAAEPGEGPPIMAPAYKVEELLALRGSVSESAVSLDKFADEDVIKEHVLRPSASAQLIGRRSDRSLRLFVPKPTAPEVSREVTPETGPATVSTETYKRPSPSPSVKRGKAERLLKEHGSPPGLRVTAGGRIVPGDLPPLGTRPSFNIYNPQALRAAPGNAMAAQSQPSSNNSARIEIVDVQPVVVVGDRMFALPAVNSGSALPPTTSAANDTLPKLTTDDASFPTQGVLPGLSFDPPRASSQTPFAGMDLPTLKAQQAAKKQELRTVEQTEVLQSGHQTEAWRASIIERKRNLIVELDALRKQISTLGSNPAIVSQHDASTDPVVEAMTASASLSSSFAPSYQQPLAQSMYGFPATNPYAPMMMFPPPFGSFSSFPAVDPAPFVPPPVKPLPHSPGSINRRSRAIEIKPPHEESKKQASSILDPKSPTYEPKSGSAQDTVPPTPSPNKRSSWRQQEASASEKQRDRTLSHKPSLSSVDTTDFFPTNTHEHSSTRVAPTAGAAQVNQDENTAIPATPEKSWPASPWNEGNTSRSRNDKPAPKIGSWPDAYGKPPCLSALKQEASNPSSVPAQSHALQTGSYLHTTSSNTKLNRSYSQQRAATEEIWPFSMPKAVAHIPSTYQEGFQAGYDHVGMPDSTEVLQGYIQGLLTFLADSLNNRCSNASARDSRRQMADSGTPSLHGLVAESTPHDSAVSMTFNRSEALVSSQENVCVSQGHGTLSSHREPVYAPQGTARNAPASFGPGNDCMQNARQLNDIKYPKPAGLFSERQFNGYQHRGPPFPSCNEDASKTLEKGIAPRSDVPVSTHGLGRPFSGNQLANRGHSNSQAMPRFYTVHKEVGPSGYGGNNVLAARPFANHGMSGLDGAMDDLADLVMETKVGDGRSSVSRCAQATGVPASVDTEEASASCFKGSGGKGKQKAASSPTKATESVQEMAASSPANASSSPKKSGEHSPAKAKLEKVTNRFRRSKKDEARTMSSEEKVRRSEKWRQRFDYIKQTEKAEIEGYGEEERRRNGGRR</sequence>
<keyword evidence="9 17" id="KW-0227">DNA damage</keyword>
<feature type="region of interest" description="Disordered" evidence="18">
    <location>
        <begin position="530"/>
        <end position="724"/>
    </location>
</feature>
<evidence type="ECO:0000256" key="4">
    <source>
        <dbReference type="ARBA" id="ARBA00009028"/>
    </source>
</evidence>
<feature type="compositionally biased region" description="Basic and acidic residues" evidence="18">
    <location>
        <begin position="1119"/>
        <end position="1128"/>
    </location>
</feature>
<evidence type="ECO:0000256" key="9">
    <source>
        <dbReference type="ARBA" id="ARBA00022763"/>
    </source>
</evidence>
<dbReference type="InterPro" id="IPR038487">
    <property type="entry name" value="Mre11_capping_dom"/>
</dbReference>
<feature type="compositionally biased region" description="Polar residues" evidence="18">
    <location>
        <begin position="1525"/>
        <end position="1534"/>
    </location>
</feature>
<keyword evidence="13 17" id="KW-0464">Manganese</keyword>
<evidence type="ECO:0000256" key="1">
    <source>
        <dbReference type="ARBA" id="ARBA00001936"/>
    </source>
</evidence>
<feature type="compositionally biased region" description="Basic residues" evidence="18">
    <location>
        <begin position="531"/>
        <end position="540"/>
    </location>
</feature>
<evidence type="ECO:0000256" key="15">
    <source>
        <dbReference type="ARBA" id="ARBA00023254"/>
    </source>
</evidence>
<dbReference type="PANTHER" id="PTHR10139">
    <property type="entry name" value="DOUBLE-STRAND BREAK REPAIR PROTEIN MRE11"/>
    <property type="match status" value="1"/>
</dbReference>
<evidence type="ECO:0000256" key="16">
    <source>
        <dbReference type="ARBA" id="ARBA00064981"/>
    </source>
</evidence>
<keyword evidence="10 17" id="KW-0378">Hydrolase</keyword>
<keyword evidence="21" id="KW-1185">Reference proteome</keyword>
<accession>A0A163AHT1</accession>
<comment type="cofactor">
    <cofactor evidence="1">
        <name>Mn(2+)</name>
        <dbReference type="ChEBI" id="CHEBI:29035"/>
    </cofactor>
</comment>
<evidence type="ECO:0000256" key="10">
    <source>
        <dbReference type="ARBA" id="ARBA00022801"/>
    </source>
</evidence>
<comment type="subunit">
    <text evidence="16">Component of the MRN complex composed of two heterodimers RAD50 and MRE11 associated with a single NBS1.</text>
</comment>
<dbReference type="Pfam" id="PF04152">
    <property type="entry name" value="Mre11_DNA_bind"/>
    <property type="match status" value="1"/>
</dbReference>
<dbReference type="InterPro" id="IPR007281">
    <property type="entry name" value="Mre11_DNA-bd"/>
</dbReference>
<dbReference type="CDD" id="cd00840">
    <property type="entry name" value="MPP_Mre11_N"/>
    <property type="match status" value="1"/>
</dbReference>
<evidence type="ECO:0000256" key="3">
    <source>
        <dbReference type="ARBA" id="ARBA00004286"/>
    </source>
</evidence>
<keyword evidence="8 17" id="KW-0255">Endonuclease</keyword>
<evidence type="ECO:0000256" key="13">
    <source>
        <dbReference type="ARBA" id="ARBA00023211"/>
    </source>
</evidence>
<comment type="caution">
    <text evidence="20">The sequence shown here is derived from an EMBL/GenBank/DDBJ whole genome shotgun (WGS) entry which is preliminary data.</text>
</comment>
<feature type="compositionally biased region" description="Basic and acidic residues" evidence="18">
    <location>
        <begin position="1659"/>
        <end position="1674"/>
    </location>
</feature>
<dbReference type="Gene3D" id="3.60.21.10">
    <property type="match status" value="1"/>
</dbReference>
<feature type="region of interest" description="Disordered" evidence="18">
    <location>
        <begin position="1604"/>
        <end position="1730"/>
    </location>
</feature>
<feature type="compositionally biased region" description="Basic and acidic residues" evidence="18">
    <location>
        <begin position="1681"/>
        <end position="1730"/>
    </location>
</feature>
<proteinExistence type="inferred from homology"/>
<protein>
    <submittedName>
        <fullName evidence="20">Endonuclease</fullName>
    </submittedName>
</protein>
<dbReference type="InterPro" id="IPR003701">
    <property type="entry name" value="Mre11"/>
</dbReference>
<feature type="compositionally biased region" description="Polar residues" evidence="18">
    <location>
        <begin position="1146"/>
        <end position="1170"/>
    </location>
</feature>
<evidence type="ECO:0000256" key="14">
    <source>
        <dbReference type="ARBA" id="ARBA00023242"/>
    </source>
</evidence>
<dbReference type="Proteomes" id="UP000076837">
    <property type="component" value="Unassembled WGS sequence"/>
</dbReference>
<dbReference type="GO" id="GO:0030870">
    <property type="term" value="C:Mre11 complex"/>
    <property type="evidence" value="ECO:0007669"/>
    <property type="project" value="InterPro"/>
</dbReference>
<name>A0A163AHT1_DIDRA</name>
<feature type="region of interest" description="Disordered" evidence="18">
    <location>
        <begin position="1119"/>
        <end position="1212"/>
    </location>
</feature>
<dbReference type="GO" id="GO:0000014">
    <property type="term" value="F:single-stranded DNA endodeoxyribonuclease activity"/>
    <property type="evidence" value="ECO:0007669"/>
    <property type="project" value="TreeGrafter"/>
</dbReference>
<dbReference type="Pfam" id="PF00149">
    <property type="entry name" value="Metallophos"/>
    <property type="match status" value="1"/>
</dbReference>
<feature type="compositionally biased region" description="Basic and acidic residues" evidence="18">
    <location>
        <begin position="1171"/>
        <end position="1180"/>
    </location>
</feature>
<keyword evidence="6 17" id="KW-0540">Nuclease</keyword>
<feature type="compositionally biased region" description="Acidic residues" evidence="18">
    <location>
        <begin position="618"/>
        <end position="642"/>
    </location>
</feature>
<evidence type="ECO:0000256" key="12">
    <source>
        <dbReference type="ARBA" id="ARBA00023204"/>
    </source>
</evidence>
<dbReference type="GO" id="GO:0000724">
    <property type="term" value="P:double-strand break repair via homologous recombination"/>
    <property type="evidence" value="ECO:0007669"/>
    <property type="project" value="TreeGrafter"/>
</dbReference>
<evidence type="ECO:0000256" key="17">
    <source>
        <dbReference type="RuleBase" id="RU003447"/>
    </source>
</evidence>
<feature type="compositionally biased region" description="Polar residues" evidence="18">
    <location>
        <begin position="1182"/>
        <end position="1198"/>
    </location>
</feature>
<dbReference type="InterPro" id="IPR041796">
    <property type="entry name" value="Mre11_N"/>
</dbReference>
<gene>
    <name evidence="20" type="ORF">ST47_g7652</name>
</gene>
<keyword evidence="12 17" id="KW-0234">DNA repair</keyword>
<keyword evidence="15 17" id="KW-0469">Meiosis</keyword>
<feature type="compositionally biased region" description="Low complexity" evidence="18">
    <location>
        <begin position="655"/>
        <end position="687"/>
    </location>
</feature>
<dbReference type="GO" id="GO:0042138">
    <property type="term" value="P:meiotic DNA double-strand break formation"/>
    <property type="evidence" value="ECO:0007669"/>
    <property type="project" value="TreeGrafter"/>
</dbReference>
<comment type="similarity">
    <text evidence="4 17">Belongs to the MRE11/RAD32 family.</text>
</comment>
<dbReference type="GO" id="GO:0031573">
    <property type="term" value="P:mitotic intra-S DNA damage checkpoint signaling"/>
    <property type="evidence" value="ECO:0007669"/>
    <property type="project" value="TreeGrafter"/>
</dbReference>
<feature type="compositionally biased region" description="Polar residues" evidence="18">
    <location>
        <begin position="1273"/>
        <end position="1286"/>
    </location>
</feature>
<dbReference type="GO" id="GO:0030145">
    <property type="term" value="F:manganese ion binding"/>
    <property type="evidence" value="ECO:0007669"/>
    <property type="project" value="InterPro"/>
</dbReference>
<evidence type="ECO:0000256" key="11">
    <source>
        <dbReference type="ARBA" id="ARBA00022839"/>
    </source>
</evidence>
<feature type="compositionally biased region" description="Low complexity" evidence="18">
    <location>
        <begin position="1646"/>
        <end position="1658"/>
    </location>
</feature>
<dbReference type="NCBIfam" id="TIGR00583">
    <property type="entry name" value="mre11"/>
    <property type="match status" value="1"/>
</dbReference>